<dbReference type="SUPFAM" id="SSF51905">
    <property type="entry name" value="FAD/NAD(P)-binding domain"/>
    <property type="match status" value="1"/>
</dbReference>
<name>A0ABN3M5L2_9ACTN</name>
<accession>A0ABN3M5L2</accession>
<dbReference type="InterPro" id="IPR020946">
    <property type="entry name" value="Flavin_mOase-like"/>
</dbReference>
<dbReference type="EMBL" id="BAAATL010000025">
    <property type="protein sequence ID" value="GAA2494808.1"/>
    <property type="molecule type" value="Genomic_DNA"/>
</dbReference>
<keyword evidence="3" id="KW-0274">FAD</keyword>
<evidence type="ECO:0000256" key="3">
    <source>
        <dbReference type="ARBA" id="ARBA00022827"/>
    </source>
</evidence>
<dbReference type="Gene3D" id="3.50.50.60">
    <property type="entry name" value="FAD/NAD(P)-binding domain"/>
    <property type="match status" value="3"/>
</dbReference>
<sequence length="453" mass="50872">MAFEKAERVGGTWRDNTYPGVACDLPSRYYSFSFGPAHDWTRSLASGSEILTYIEKVVRQLGVDNDIRFGREVETLTWDEPARQWIVEVRGCPPERFDAVVAATGFLRVPRMPDIKALDAFEGPVFHTSRWNHQVPLQDKRLAVVGTGASAIQIVTALAPVARSLVVFQSTPSWILPFRSIGYSRLGRLLYRTVPGLRELHYNANRVLWETLLEGTVHPGITRELLSRACRWHLRAAVHDAGLRRKLTPDYQPLCRRGLLGTDFYRTLARHDVTLVDSPAAAAGRQEIEAENGTVHPADVLVLATGFDAQAYLHPITVRGRQGISLADRWKPGPRSYLSVMVPSFPNFFMMQGPYSPSGNQSSIAAAEIQAKYIAECLRALHRGQADVLEPTEDATDTFLRHTRSALPRTVWASGCHSYYLGPDGTPVVWPWNARAYRRRLRRPRLPDLVPEN</sequence>
<dbReference type="PANTHER" id="PTHR42877">
    <property type="entry name" value="L-ORNITHINE N(5)-MONOOXYGENASE-RELATED"/>
    <property type="match status" value="1"/>
</dbReference>
<dbReference type="PANTHER" id="PTHR42877:SF4">
    <property type="entry name" value="FAD_NAD(P)-BINDING DOMAIN-CONTAINING PROTEIN-RELATED"/>
    <property type="match status" value="1"/>
</dbReference>
<dbReference type="InterPro" id="IPR051209">
    <property type="entry name" value="FAD-bind_Monooxygenase_sf"/>
</dbReference>
<dbReference type="Pfam" id="PF00743">
    <property type="entry name" value="FMO-like"/>
    <property type="match status" value="1"/>
</dbReference>
<evidence type="ECO:0000256" key="4">
    <source>
        <dbReference type="ARBA" id="ARBA00023002"/>
    </source>
</evidence>
<keyword evidence="6" id="KW-1185">Reference proteome</keyword>
<keyword evidence="2" id="KW-0285">Flavoprotein</keyword>
<comment type="similarity">
    <text evidence="1">Belongs to the FAD-binding monooxygenase family.</text>
</comment>
<reference evidence="5 6" key="1">
    <citation type="journal article" date="2019" name="Int. J. Syst. Evol. Microbiol.">
        <title>The Global Catalogue of Microorganisms (GCM) 10K type strain sequencing project: providing services to taxonomists for standard genome sequencing and annotation.</title>
        <authorList>
            <consortium name="The Broad Institute Genomics Platform"/>
            <consortium name="The Broad Institute Genome Sequencing Center for Infectious Disease"/>
            <person name="Wu L."/>
            <person name="Ma J."/>
        </authorList>
    </citation>
    <scope>NUCLEOTIDE SEQUENCE [LARGE SCALE GENOMIC DNA]</scope>
    <source>
        <strain evidence="5 6">JCM 6923</strain>
    </source>
</reference>
<evidence type="ECO:0000256" key="2">
    <source>
        <dbReference type="ARBA" id="ARBA00022630"/>
    </source>
</evidence>
<evidence type="ECO:0000313" key="6">
    <source>
        <dbReference type="Proteomes" id="UP001501721"/>
    </source>
</evidence>
<dbReference type="Proteomes" id="UP001501721">
    <property type="component" value="Unassembled WGS sequence"/>
</dbReference>
<organism evidence="5 6">
    <name type="scientific">Streptomyces graminearus</name>
    <dbReference type="NCBI Taxonomy" id="284030"/>
    <lineage>
        <taxon>Bacteria</taxon>
        <taxon>Bacillati</taxon>
        <taxon>Actinomycetota</taxon>
        <taxon>Actinomycetes</taxon>
        <taxon>Kitasatosporales</taxon>
        <taxon>Streptomycetaceae</taxon>
        <taxon>Streptomyces</taxon>
    </lineage>
</organism>
<comment type="caution">
    <text evidence="5">The sequence shown here is derived from an EMBL/GenBank/DDBJ whole genome shotgun (WGS) entry which is preliminary data.</text>
</comment>
<protein>
    <submittedName>
        <fullName evidence="5">NAD(P)/FAD-dependent oxidoreductase</fullName>
    </submittedName>
</protein>
<evidence type="ECO:0000256" key="1">
    <source>
        <dbReference type="ARBA" id="ARBA00010139"/>
    </source>
</evidence>
<gene>
    <name evidence="5" type="ORF">GCM10010422_47840</name>
</gene>
<evidence type="ECO:0000313" key="5">
    <source>
        <dbReference type="EMBL" id="GAA2494808.1"/>
    </source>
</evidence>
<proteinExistence type="inferred from homology"/>
<dbReference type="InterPro" id="IPR036188">
    <property type="entry name" value="FAD/NAD-bd_sf"/>
</dbReference>
<keyword evidence="4" id="KW-0560">Oxidoreductase</keyword>